<organism evidence="1 2">
    <name type="scientific">Anoxybacillus suryakundensis</name>
    <dbReference type="NCBI Taxonomy" id="1325335"/>
    <lineage>
        <taxon>Bacteria</taxon>
        <taxon>Bacillati</taxon>
        <taxon>Bacillota</taxon>
        <taxon>Bacilli</taxon>
        <taxon>Bacillales</taxon>
        <taxon>Anoxybacillaceae</taxon>
        <taxon>Anoxybacillus</taxon>
    </lineage>
</organism>
<dbReference type="STRING" id="1325335.GCA_001418025_01615"/>
<proteinExistence type="predicted"/>
<dbReference type="Proteomes" id="UP000182738">
    <property type="component" value="Unassembled WGS sequence"/>
</dbReference>
<evidence type="ECO:0000313" key="2">
    <source>
        <dbReference type="Proteomes" id="UP000182738"/>
    </source>
</evidence>
<dbReference type="AlphaFoldDB" id="A0A0K6GNR5"/>
<keyword evidence="2" id="KW-1185">Reference proteome</keyword>
<dbReference type="OrthoDB" id="2439488at2"/>
<reference evidence="2" key="1">
    <citation type="submission" date="2015-08" db="EMBL/GenBank/DDBJ databases">
        <authorList>
            <person name="Varghese N."/>
        </authorList>
    </citation>
    <scope>NUCLEOTIDE SEQUENCE [LARGE SCALE GENOMIC DNA]</scope>
    <source>
        <strain evidence="2">DSM 27374</strain>
    </source>
</reference>
<dbReference type="EMBL" id="CYGZ01000008">
    <property type="protein sequence ID" value="CUA80302.1"/>
    <property type="molecule type" value="Genomic_DNA"/>
</dbReference>
<dbReference type="Pfam" id="PF10842">
    <property type="entry name" value="DUF2642"/>
    <property type="match status" value="1"/>
</dbReference>
<protein>
    <recommendedName>
        <fullName evidence="3">DUF2642 domain-containing protein</fullName>
    </recommendedName>
</protein>
<accession>A0A0K6GNR5</accession>
<gene>
    <name evidence="1" type="ORF">Ga0061060_108134</name>
</gene>
<sequence length="68" mass="7943">MTPQFMAFIDPYVYQTLQAIRGKEVVIETVRGNVHGTIQDVKPDHIVLRSNDTLFFVRIQQIVWIMPK</sequence>
<evidence type="ECO:0008006" key="3">
    <source>
        <dbReference type="Google" id="ProtNLM"/>
    </source>
</evidence>
<dbReference type="InterPro" id="IPR020139">
    <property type="entry name" value="DUF2642"/>
</dbReference>
<dbReference type="RefSeq" id="WP_055441306.1">
    <property type="nucleotide sequence ID" value="NZ_BAABDZ010000002.1"/>
</dbReference>
<evidence type="ECO:0000313" key="1">
    <source>
        <dbReference type="EMBL" id="CUA80302.1"/>
    </source>
</evidence>
<name>A0A0K6GNR5_9BACL</name>